<evidence type="ECO:0000256" key="4">
    <source>
        <dbReference type="ARBA" id="ARBA00022970"/>
    </source>
</evidence>
<reference evidence="9 10" key="1">
    <citation type="journal article" date="2008" name="Nature">
        <title>The Phaeodactylum genome reveals the evolutionary history of diatom genomes.</title>
        <authorList>
            <person name="Bowler C."/>
            <person name="Allen A.E."/>
            <person name="Badger J.H."/>
            <person name="Grimwood J."/>
            <person name="Jabbari K."/>
            <person name="Kuo A."/>
            <person name="Maheswari U."/>
            <person name="Martens C."/>
            <person name="Maumus F."/>
            <person name="Otillar R.P."/>
            <person name="Rayko E."/>
            <person name="Salamov A."/>
            <person name="Vandepoele K."/>
            <person name="Beszteri B."/>
            <person name="Gruber A."/>
            <person name="Heijde M."/>
            <person name="Katinka M."/>
            <person name="Mock T."/>
            <person name="Valentin K."/>
            <person name="Verret F."/>
            <person name="Berges J.A."/>
            <person name="Brownlee C."/>
            <person name="Cadoret J.P."/>
            <person name="Chiovitti A."/>
            <person name="Choi C.J."/>
            <person name="Coesel S."/>
            <person name="De Martino A."/>
            <person name="Detter J.C."/>
            <person name="Durkin C."/>
            <person name="Falciatore A."/>
            <person name="Fournet J."/>
            <person name="Haruta M."/>
            <person name="Huysman M.J."/>
            <person name="Jenkins B.D."/>
            <person name="Jiroutova K."/>
            <person name="Jorgensen R.E."/>
            <person name="Joubert Y."/>
            <person name="Kaplan A."/>
            <person name="Kroger N."/>
            <person name="Kroth P.G."/>
            <person name="La Roche J."/>
            <person name="Lindquist E."/>
            <person name="Lommer M."/>
            <person name="Martin-Jezequel V."/>
            <person name="Lopez P.J."/>
            <person name="Lucas S."/>
            <person name="Mangogna M."/>
            <person name="McGinnis K."/>
            <person name="Medlin L.K."/>
            <person name="Montsant A."/>
            <person name="Oudot-Le Secq M.P."/>
            <person name="Napoli C."/>
            <person name="Obornik M."/>
            <person name="Parker M.S."/>
            <person name="Petit J.L."/>
            <person name="Porcel B.M."/>
            <person name="Poulsen N."/>
            <person name="Robison M."/>
            <person name="Rychlewski L."/>
            <person name="Rynearson T.A."/>
            <person name="Schmutz J."/>
            <person name="Shapiro H."/>
            <person name="Siaut M."/>
            <person name="Stanley M."/>
            <person name="Sussman M.R."/>
            <person name="Taylor A.R."/>
            <person name="Vardi A."/>
            <person name="von Dassow P."/>
            <person name="Vyverman W."/>
            <person name="Willis A."/>
            <person name="Wyrwicz L.S."/>
            <person name="Rokhsar D.S."/>
            <person name="Weissenbach J."/>
            <person name="Armbrust E.V."/>
            <person name="Green B.R."/>
            <person name="Van de Peer Y."/>
            <person name="Grigoriev I.V."/>
        </authorList>
    </citation>
    <scope>NUCLEOTIDE SEQUENCE [LARGE SCALE GENOMIC DNA]</scope>
    <source>
        <strain evidence="9 10">CCAP 1055/1</strain>
    </source>
</reference>
<evidence type="ECO:0000256" key="5">
    <source>
        <dbReference type="ARBA" id="ARBA00022989"/>
    </source>
</evidence>
<keyword evidence="4" id="KW-0029">Amino-acid transport</keyword>
<dbReference type="PaxDb" id="2850-Phatr9355"/>
<feature type="transmembrane region" description="Helical" evidence="7">
    <location>
        <begin position="191"/>
        <end position="212"/>
    </location>
</feature>
<dbReference type="RefSeq" id="XP_002176952.1">
    <property type="nucleotide sequence ID" value="XM_002176916.1"/>
</dbReference>
<feature type="transmembrane region" description="Helical" evidence="7">
    <location>
        <begin position="224"/>
        <end position="247"/>
    </location>
</feature>
<evidence type="ECO:0000256" key="7">
    <source>
        <dbReference type="SAM" id="Phobius"/>
    </source>
</evidence>
<dbReference type="InterPro" id="IPR013057">
    <property type="entry name" value="AA_transpt_TM"/>
</dbReference>
<protein>
    <recommendedName>
        <fullName evidence="8">Amino acid transporter transmembrane domain-containing protein</fullName>
    </recommendedName>
</protein>
<gene>
    <name evidence="9" type="ORF">PHATRDRAFT_9355</name>
</gene>
<dbReference type="GeneID" id="7196569"/>
<dbReference type="PANTHER" id="PTHR22950">
    <property type="entry name" value="AMINO ACID TRANSPORTER"/>
    <property type="match status" value="1"/>
</dbReference>
<dbReference type="eggNOG" id="KOG1303">
    <property type="taxonomic scope" value="Eukaryota"/>
</dbReference>
<dbReference type="KEGG" id="pti:PHATRDRAFT_9355"/>
<feature type="transmembrane region" description="Helical" evidence="7">
    <location>
        <begin position="108"/>
        <end position="131"/>
    </location>
</feature>
<sequence length="393" mass="42496">SFLQAAFNLANILMGVGLLGLPFVFRSAGWFGGFVCLCIFGLITWRTSILIGRELNARMFPPISSFPDIARAAFGDTGCLILSVILYFELFSCVCIFFVTIGDHLHQLFPMISVSNHMIMVAVVSIVPTIVLRTPTLLSYLSMIGTFATIAVVFSVVAASIIEGDISEDVAEKKGVEMEGGYHGDFRPEGLALALGLVAYCFSGHAIVPSIYSSMEKPQQFEQMVTLTFSVVVGCCLAVAIAGYYMFGDMVEDQVTLSLEENSKAERAMKALTWLMVSTAFSKVTLTMFPLALGIEEIVAPFLTSQRLVDAASATIKLVMTVLALCVSIFVPSFSLLCSLVGMICTMSVSVIFPAAAHLKMFGPRLSMWEKLTDWFFVAVGLVMAVVGTVATI</sequence>
<dbReference type="STRING" id="556484.B7FQZ2"/>
<evidence type="ECO:0000313" key="10">
    <source>
        <dbReference type="Proteomes" id="UP000000759"/>
    </source>
</evidence>
<dbReference type="AlphaFoldDB" id="B7FQZ2"/>
<dbReference type="PANTHER" id="PTHR22950:SF692">
    <property type="entry name" value="TRANSMEMBRANE AMINO ACID TRANSPORTER FAMILY PROTEIN"/>
    <property type="match status" value="1"/>
</dbReference>
<keyword evidence="2" id="KW-0813">Transport</keyword>
<feature type="transmembrane region" description="Helical" evidence="7">
    <location>
        <begin position="138"/>
        <end position="162"/>
    </location>
</feature>
<dbReference type="GO" id="GO:0005774">
    <property type="term" value="C:vacuolar membrane"/>
    <property type="evidence" value="ECO:0007669"/>
    <property type="project" value="TreeGrafter"/>
</dbReference>
<feature type="transmembrane region" description="Helical" evidence="7">
    <location>
        <begin position="271"/>
        <end position="293"/>
    </location>
</feature>
<dbReference type="EMBL" id="CM000605">
    <property type="protein sequence ID" value="EEC51415.1"/>
    <property type="molecule type" value="Genomic_DNA"/>
</dbReference>
<keyword evidence="3 7" id="KW-0812">Transmembrane</keyword>
<keyword evidence="10" id="KW-1185">Reference proteome</keyword>
<comment type="subcellular location">
    <subcellularLocation>
        <location evidence="1">Membrane</location>
        <topology evidence="1">Multi-pass membrane protein</topology>
    </subcellularLocation>
</comment>
<evidence type="ECO:0000256" key="2">
    <source>
        <dbReference type="ARBA" id="ARBA00022448"/>
    </source>
</evidence>
<feature type="transmembrane region" description="Helical" evidence="7">
    <location>
        <begin position="31"/>
        <end position="52"/>
    </location>
</feature>
<dbReference type="InParanoid" id="B7FQZ2"/>
<feature type="non-terminal residue" evidence="9">
    <location>
        <position position="1"/>
    </location>
</feature>
<dbReference type="OrthoDB" id="655540at2759"/>
<organism evidence="9 10">
    <name type="scientific">Phaeodactylum tricornutum (strain CCAP 1055/1)</name>
    <dbReference type="NCBI Taxonomy" id="556484"/>
    <lineage>
        <taxon>Eukaryota</taxon>
        <taxon>Sar</taxon>
        <taxon>Stramenopiles</taxon>
        <taxon>Ochrophyta</taxon>
        <taxon>Bacillariophyta</taxon>
        <taxon>Bacillariophyceae</taxon>
        <taxon>Bacillariophycidae</taxon>
        <taxon>Naviculales</taxon>
        <taxon>Phaeodactylaceae</taxon>
        <taxon>Phaeodactylum</taxon>
    </lineage>
</organism>
<feature type="transmembrane region" description="Helical" evidence="7">
    <location>
        <begin position="340"/>
        <end position="360"/>
    </location>
</feature>
<reference evidence="10" key="2">
    <citation type="submission" date="2008-08" db="EMBL/GenBank/DDBJ databases">
        <authorList>
            <consortium name="Diatom Consortium"/>
            <person name="Grigoriev I."/>
            <person name="Grimwood J."/>
            <person name="Kuo A."/>
            <person name="Otillar R.P."/>
            <person name="Salamov A."/>
            <person name="Detter J.C."/>
            <person name="Lindquist E."/>
            <person name="Shapiro H."/>
            <person name="Lucas S."/>
            <person name="Glavina del Rio T."/>
            <person name="Pitluck S."/>
            <person name="Rokhsar D."/>
            <person name="Bowler C."/>
        </authorList>
    </citation>
    <scope>GENOME REANNOTATION</scope>
    <source>
        <strain evidence="10">CCAP 1055/1</strain>
    </source>
</reference>
<name>B7FQZ2_PHATC</name>
<keyword evidence="6 7" id="KW-0472">Membrane</keyword>
<feature type="transmembrane region" description="Helical" evidence="7">
    <location>
        <begin position="372"/>
        <end position="391"/>
    </location>
</feature>
<keyword evidence="5 7" id="KW-1133">Transmembrane helix</keyword>
<evidence type="ECO:0000256" key="6">
    <source>
        <dbReference type="ARBA" id="ARBA00023136"/>
    </source>
</evidence>
<accession>B7FQZ2</accession>
<feature type="transmembrane region" description="Helical" evidence="7">
    <location>
        <begin position="73"/>
        <end position="102"/>
    </location>
</feature>
<evidence type="ECO:0000256" key="1">
    <source>
        <dbReference type="ARBA" id="ARBA00004141"/>
    </source>
</evidence>
<dbReference type="Pfam" id="PF01490">
    <property type="entry name" value="Aa_trans"/>
    <property type="match status" value="1"/>
</dbReference>
<feature type="transmembrane region" description="Helical" evidence="7">
    <location>
        <begin position="7"/>
        <end position="25"/>
    </location>
</feature>
<feature type="domain" description="Amino acid transporter transmembrane" evidence="8">
    <location>
        <begin position="1"/>
        <end position="393"/>
    </location>
</feature>
<proteinExistence type="predicted"/>
<dbReference type="Proteomes" id="UP000000759">
    <property type="component" value="Chromosome 1"/>
</dbReference>
<evidence type="ECO:0000313" key="9">
    <source>
        <dbReference type="EMBL" id="EEC51415.1"/>
    </source>
</evidence>
<evidence type="ECO:0000256" key="3">
    <source>
        <dbReference type="ARBA" id="ARBA00022692"/>
    </source>
</evidence>
<dbReference type="GO" id="GO:0015179">
    <property type="term" value="F:L-amino acid transmembrane transporter activity"/>
    <property type="evidence" value="ECO:0007669"/>
    <property type="project" value="TreeGrafter"/>
</dbReference>
<feature type="transmembrane region" description="Helical" evidence="7">
    <location>
        <begin position="314"/>
        <end position="334"/>
    </location>
</feature>
<evidence type="ECO:0000259" key="8">
    <source>
        <dbReference type="Pfam" id="PF01490"/>
    </source>
</evidence>